<proteinExistence type="predicted"/>
<evidence type="ECO:0000256" key="2">
    <source>
        <dbReference type="ARBA" id="ARBA00023136"/>
    </source>
</evidence>
<dbReference type="EMBL" id="NHSF01000070">
    <property type="protein sequence ID" value="MBK5931807.1"/>
    <property type="molecule type" value="Genomic_DNA"/>
</dbReference>
<dbReference type="Gene3D" id="3.30.1330.60">
    <property type="entry name" value="OmpA-like domain"/>
    <property type="match status" value="1"/>
</dbReference>
<reference evidence="8" key="1">
    <citation type="submission" date="2017-05" db="EMBL/GenBank/DDBJ databases">
        <authorList>
            <person name="Imhoff J.F."/>
            <person name="Rahn T."/>
            <person name="Kuenzel S."/>
            <person name="Neulinger S.C."/>
        </authorList>
    </citation>
    <scope>NUCLEOTIDE SEQUENCE</scope>
    <source>
        <strain evidence="8">DSM 4395</strain>
    </source>
</reference>
<keyword evidence="6" id="KW-1133">Transmembrane helix</keyword>
<keyword evidence="9" id="KW-1185">Reference proteome</keyword>
<dbReference type="InterPro" id="IPR036737">
    <property type="entry name" value="OmpA-like_sf"/>
</dbReference>
<feature type="domain" description="OmpA-like" evidence="7">
    <location>
        <begin position="154"/>
        <end position="271"/>
    </location>
</feature>
<keyword evidence="6" id="KW-0812">Transmembrane</keyword>
<keyword evidence="4" id="KW-0175">Coiled coil</keyword>
<sequence length="273" mass="30003">MYDVSDSSQSIWKPLFWLLFAALISVSLLYRHHSDQLRQTLAQERQALRSLDRSLNARESELAKATRALDAARTEISALETAHAEALASADGQTERARQGATAAMKQTPLAEPGEQRNSSLCEDAIEQASEQATDQVHAFYEDLIPLGARLTERGVRIDLRGDRMRFASGSATLPAEAAPTLDQIAAILLDHPDLQVLIQGHTDSAGSRELNLRLSQQRATTVRQALAERGVETARFRVQGLGSAVPVADNASAAGRQRNRRVELYLAREQNR</sequence>
<reference evidence="8" key="2">
    <citation type="journal article" date="2020" name="Microorganisms">
        <title>Osmotic Adaptation and Compatible Solute Biosynthesis of Phototrophic Bacteria as Revealed from Genome Analyses.</title>
        <authorList>
            <person name="Imhoff J.F."/>
            <person name="Rahn T."/>
            <person name="Kunzel S."/>
            <person name="Keller A."/>
            <person name="Neulinger S.C."/>
        </authorList>
    </citation>
    <scope>NUCLEOTIDE SEQUENCE</scope>
    <source>
        <strain evidence="8">DSM 4395</strain>
    </source>
</reference>
<dbReference type="Pfam" id="PF00691">
    <property type="entry name" value="OmpA"/>
    <property type="match status" value="1"/>
</dbReference>
<dbReference type="InterPro" id="IPR006665">
    <property type="entry name" value="OmpA-like"/>
</dbReference>
<dbReference type="InterPro" id="IPR050330">
    <property type="entry name" value="Bact_OuterMem_StrucFunc"/>
</dbReference>
<accession>A0AAJ0UK83</accession>
<dbReference type="PANTHER" id="PTHR30329">
    <property type="entry name" value="STATOR ELEMENT OF FLAGELLAR MOTOR COMPLEX"/>
    <property type="match status" value="1"/>
</dbReference>
<comment type="caution">
    <text evidence="8">The sequence shown here is derived from an EMBL/GenBank/DDBJ whole genome shotgun (WGS) entry which is preliminary data.</text>
</comment>
<dbReference type="SUPFAM" id="SSF103088">
    <property type="entry name" value="OmpA-like"/>
    <property type="match status" value="1"/>
</dbReference>
<dbReference type="GO" id="GO:0009279">
    <property type="term" value="C:cell outer membrane"/>
    <property type="evidence" value="ECO:0007669"/>
    <property type="project" value="UniProtKB-SubCell"/>
</dbReference>
<gene>
    <name evidence="8" type="ORF">CCR82_15055</name>
</gene>
<dbReference type="PROSITE" id="PS51123">
    <property type="entry name" value="OMPA_2"/>
    <property type="match status" value="1"/>
</dbReference>
<dbReference type="CDD" id="cd07185">
    <property type="entry name" value="OmpA_C-like"/>
    <property type="match status" value="1"/>
</dbReference>
<dbReference type="AlphaFoldDB" id="A0AAJ0UK83"/>
<dbReference type="InterPro" id="IPR006664">
    <property type="entry name" value="OMP_bac"/>
</dbReference>
<evidence type="ECO:0000256" key="6">
    <source>
        <dbReference type="SAM" id="Phobius"/>
    </source>
</evidence>
<evidence type="ECO:0000256" key="4">
    <source>
        <dbReference type="SAM" id="Coils"/>
    </source>
</evidence>
<dbReference type="PRINTS" id="PR01021">
    <property type="entry name" value="OMPADOMAIN"/>
</dbReference>
<feature type="transmembrane region" description="Helical" evidence="6">
    <location>
        <begin position="12"/>
        <end position="30"/>
    </location>
</feature>
<protein>
    <recommendedName>
        <fullName evidence="7">OmpA-like domain-containing protein</fullName>
    </recommendedName>
</protein>
<evidence type="ECO:0000313" key="8">
    <source>
        <dbReference type="EMBL" id="MBK5931807.1"/>
    </source>
</evidence>
<keyword evidence="2 3" id="KW-0472">Membrane</keyword>
<evidence type="ECO:0000256" key="5">
    <source>
        <dbReference type="SAM" id="MobiDB-lite"/>
    </source>
</evidence>
<name>A0AAJ0UK83_HALSE</name>
<comment type="subcellular location">
    <subcellularLocation>
        <location evidence="1">Cell outer membrane</location>
    </subcellularLocation>
</comment>
<evidence type="ECO:0000256" key="3">
    <source>
        <dbReference type="PROSITE-ProRule" id="PRU00473"/>
    </source>
</evidence>
<organism evidence="8 9">
    <name type="scientific">Halochromatium salexigens</name>
    <name type="common">Chromatium salexigens</name>
    <dbReference type="NCBI Taxonomy" id="49447"/>
    <lineage>
        <taxon>Bacteria</taxon>
        <taxon>Pseudomonadati</taxon>
        <taxon>Pseudomonadota</taxon>
        <taxon>Gammaproteobacteria</taxon>
        <taxon>Chromatiales</taxon>
        <taxon>Chromatiaceae</taxon>
        <taxon>Halochromatium</taxon>
    </lineage>
</organism>
<dbReference type="Proteomes" id="UP001296967">
    <property type="component" value="Unassembled WGS sequence"/>
</dbReference>
<dbReference type="PANTHER" id="PTHR30329:SF20">
    <property type="entry name" value="EXPORTED PROTEIN"/>
    <property type="match status" value="1"/>
</dbReference>
<evidence type="ECO:0000259" key="7">
    <source>
        <dbReference type="PROSITE" id="PS51123"/>
    </source>
</evidence>
<evidence type="ECO:0000313" key="9">
    <source>
        <dbReference type="Proteomes" id="UP001296967"/>
    </source>
</evidence>
<feature type="region of interest" description="Disordered" evidence="5">
    <location>
        <begin position="87"/>
        <end position="118"/>
    </location>
</feature>
<feature type="coiled-coil region" evidence="4">
    <location>
        <begin position="34"/>
        <end position="82"/>
    </location>
</feature>
<dbReference type="PRINTS" id="PR01023">
    <property type="entry name" value="NAFLGMOTY"/>
</dbReference>
<evidence type="ECO:0000256" key="1">
    <source>
        <dbReference type="ARBA" id="ARBA00004442"/>
    </source>
</evidence>